<evidence type="ECO:0000256" key="1">
    <source>
        <dbReference type="RuleBase" id="RU003513"/>
    </source>
</evidence>
<dbReference type="NCBIfam" id="TIGR00236">
    <property type="entry name" value="wecB"/>
    <property type="match status" value="1"/>
</dbReference>
<dbReference type="SUPFAM" id="SSF53756">
    <property type="entry name" value="UDP-Glycosyltransferase/glycogen phosphorylase"/>
    <property type="match status" value="1"/>
</dbReference>
<sequence>MPKSLKNVLCIVGARPNYMKMAPIHAALAASGRFHPALIHTGQHYDTEMNDAFFRELCMPAPDVNLEVGSGSHAVQTAEVMRRFEPIVDQTANPVVLVVGDVNSTLACALVAVKKGVPVLHVEAGLRSGDRTMPEEINRILTDQMSDMLFTTERAALDNLTGEGIAATRVHFVGNVMIDSLRANLPWAVPPTQTLAAHGFAPPPAFAVATLHRPANVDEPDILRRLLESLCIIGQTLPVVLPLHPRTKGRIQAAGFDHFLDGRTILPLGPASYLTMLGLMAQARLVLTDSGGIQEETTALGVPCLTLRDNTERPITISEGTNTLVGRDSDAILAAARTIMETGGKRGRVPEFWDGHAAGRIVTAMIQAL</sequence>
<protein>
    <submittedName>
        <fullName evidence="3">UDP-N-acetylglucosamine 2-epimerase</fullName>
        <ecNumber evidence="3">5.1.3.14</ecNumber>
    </submittedName>
</protein>
<feature type="domain" description="UDP-N-acetylglucosamine 2-epimerase" evidence="2">
    <location>
        <begin position="27"/>
        <end position="365"/>
    </location>
</feature>
<proteinExistence type="inferred from homology"/>
<dbReference type="PANTHER" id="PTHR43174">
    <property type="entry name" value="UDP-N-ACETYLGLUCOSAMINE 2-EPIMERASE"/>
    <property type="match status" value="1"/>
</dbReference>
<dbReference type="STRING" id="1430440.MGMSRv2__3457"/>
<evidence type="ECO:0000313" key="4">
    <source>
        <dbReference type="Proteomes" id="UP000018922"/>
    </source>
</evidence>
<evidence type="ECO:0000259" key="2">
    <source>
        <dbReference type="Pfam" id="PF02350"/>
    </source>
</evidence>
<dbReference type="GO" id="GO:0008761">
    <property type="term" value="F:UDP-N-acetylglucosamine 2-epimerase activity"/>
    <property type="evidence" value="ECO:0007669"/>
    <property type="project" value="UniProtKB-EC"/>
</dbReference>
<keyword evidence="4" id="KW-1185">Reference proteome</keyword>
<dbReference type="KEGG" id="mgy:MGMSRv2__3457"/>
<reference evidence="3 4" key="1">
    <citation type="journal article" date="2014" name="Genome Announc.">
        <title>Complete genome sequence of Magnetospirillum gryphiswaldense MSR-1.</title>
        <authorList>
            <person name="Wang X."/>
            <person name="Wang Q."/>
            <person name="Zhang W."/>
            <person name="Wang Y."/>
            <person name="Li L."/>
            <person name="Wen T."/>
            <person name="Zhang T."/>
            <person name="Zhang Y."/>
            <person name="Xu J."/>
            <person name="Hu J."/>
            <person name="Li S."/>
            <person name="Liu L."/>
            <person name="Liu J."/>
            <person name="Jiang W."/>
            <person name="Tian J."/>
            <person name="Li Y."/>
            <person name="Schuler D."/>
            <person name="Wang L."/>
            <person name="Li J."/>
        </authorList>
    </citation>
    <scope>NUCLEOTIDE SEQUENCE [LARGE SCALE GENOMIC DNA]</scope>
    <source>
        <strain evidence="4">DSM 6361 / JCM 21280 / NBRC 15271 / MSR-1</strain>
    </source>
</reference>
<evidence type="ECO:0000313" key="3">
    <source>
        <dbReference type="EMBL" id="CDL00672.1"/>
    </source>
</evidence>
<name>V6F5L2_MAGGM</name>
<dbReference type="Proteomes" id="UP000018922">
    <property type="component" value="Chromosome I"/>
</dbReference>
<accession>V6F5L2</accession>
<dbReference type="eggNOG" id="COG0381">
    <property type="taxonomic scope" value="Bacteria"/>
</dbReference>
<dbReference type="CDD" id="cd03786">
    <property type="entry name" value="GTB_UDP-GlcNAc_2-Epimerase"/>
    <property type="match status" value="1"/>
</dbReference>
<dbReference type="InterPro" id="IPR029767">
    <property type="entry name" value="WecB-like"/>
</dbReference>
<organism evidence="3 4">
    <name type="scientific">Magnetospirillum gryphiswaldense (strain DSM 6361 / JCM 21280 / NBRC 15271 / MSR-1)</name>
    <dbReference type="NCBI Taxonomy" id="431944"/>
    <lineage>
        <taxon>Bacteria</taxon>
        <taxon>Pseudomonadati</taxon>
        <taxon>Pseudomonadota</taxon>
        <taxon>Alphaproteobacteria</taxon>
        <taxon>Rhodospirillales</taxon>
        <taxon>Rhodospirillaceae</taxon>
        <taxon>Magnetospirillum</taxon>
    </lineage>
</organism>
<dbReference type="Pfam" id="PF02350">
    <property type="entry name" value="Epimerase_2"/>
    <property type="match status" value="1"/>
</dbReference>
<dbReference type="PANTHER" id="PTHR43174:SF1">
    <property type="entry name" value="UDP-N-ACETYLGLUCOSAMINE 2-EPIMERASE"/>
    <property type="match status" value="1"/>
</dbReference>
<dbReference type="EMBL" id="HG794546">
    <property type="protein sequence ID" value="CDL00672.1"/>
    <property type="molecule type" value="Genomic_DNA"/>
</dbReference>
<dbReference type="HOGENOM" id="CLU_041674_0_1_5"/>
<dbReference type="InterPro" id="IPR003331">
    <property type="entry name" value="UDP_GlcNAc_Epimerase_2_dom"/>
</dbReference>
<dbReference type="EC" id="5.1.3.14" evidence="3"/>
<dbReference type="AlphaFoldDB" id="V6F5L2"/>
<keyword evidence="1 3" id="KW-0413">Isomerase</keyword>
<gene>
    <name evidence="3" type="primary">wecB</name>
    <name evidence="3" type="ordered locus">MGMSRv2__3457</name>
</gene>
<comment type="similarity">
    <text evidence="1">Belongs to the UDP-N-acetylglucosamine 2-epimerase family.</text>
</comment>
<dbReference type="Gene3D" id="3.40.50.2000">
    <property type="entry name" value="Glycogen Phosphorylase B"/>
    <property type="match status" value="2"/>
</dbReference>